<organism evidence="7 8">
    <name type="scientific">Momordica charantia</name>
    <name type="common">Bitter gourd</name>
    <name type="synonym">Balsam pear</name>
    <dbReference type="NCBI Taxonomy" id="3673"/>
    <lineage>
        <taxon>Eukaryota</taxon>
        <taxon>Viridiplantae</taxon>
        <taxon>Streptophyta</taxon>
        <taxon>Embryophyta</taxon>
        <taxon>Tracheophyta</taxon>
        <taxon>Spermatophyta</taxon>
        <taxon>Magnoliopsida</taxon>
        <taxon>eudicotyledons</taxon>
        <taxon>Gunneridae</taxon>
        <taxon>Pentapetalae</taxon>
        <taxon>rosids</taxon>
        <taxon>fabids</taxon>
        <taxon>Cucurbitales</taxon>
        <taxon>Cucurbitaceae</taxon>
        <taxon>Momordiceae</taxon>
        <taxon>Momordica</taxon>
    </lineage>
</organism>
<protein>
    <submittedName>
        <fullName evidence="8">Uncharacterized protein LOC111024169</fullName>
    </submittedName>
</protein>
<dbReference type="InterPro" id="IPR018289">
    <property type="entry name" value="MULE_transposase_dom"/>
</dbReference>
<dbReference type="Proteomes" id="UP000504603">
    <property type="component" value="Unplaced"/>
</dbReference>
<dbReference type="OrthoDB" id="683469at2759"/>
<evidence type="ECO:0000256" key="3">
    <source>
        <dbReference type="ARBA" id="ARBA00022833"/>
    </source>
</evidence>
<dbReference type="PANTHER" id="PTHR31973">
    <property type="entry name" value="POLYPROTEIN, PUTATIVE-RELATED"/>
    <property type="match status" value="1"/>
</dbReference>
<evidence type="ECO:0000256" key="4">
    <source>
        <dbReference type="PROSITE-ProRule" id="PRU00325"/>
    </source>
</evidence>
<evidence type="ECO:0000256" key="5">
    <source>
        <dbReference type="SAM" id="MobiDB-lite"/>
    </source>
</evidence>
<keyword evidence="1" id="KW-0479">Metal-binding</keyword>
<proteinExistence type="predicted"/>
<feature type="compositionally biased region" description="Acidic residues" evidence="5">
    <location>
        <begin position="1"/>
        <end position="18"/>
    </location>
</feature>
<reference evidence="8" key="1">
    <citation type="submission" date="2025-08" db="UniProtKB">
        <authorList>
            <consortium name="RefSeq"/>
        </authorList>
    </citation>
    <scope>IDENTIFICATION</scope>
    <source>
        <strain evidence="8">OHB3-1</strain>
    </source>
</reference>
<gene>
    <name evidence="8" type="primary">LOC111024169</name>
</gene>
<dbReference type="RefSeq" id="XP_022157476.1">
    <property type="nucleotide sequence ID" value="XM_022301784.1"/>
</dbReference>
<keyword evidence="7" id="KW-1185">Reference proteome</keyword>
<evidence type="ECO:0000256" key="1">
    <source>
        <dbReference type="ARBA" id="ARBA00022723"/>
    </source>
</evidence>
<keyword evidence="3" id="KW-0862">Zinc</keyword>
<dbReference type="Pfam" id="PF04434">
    <property type="entry name" value="SWIM"/>
    <property type="match status" value="1"/>
</dbReference>
<feature type="domain" description="SWIM-type" evidence="6">
    <location>
        <begin position="268"/>
        <end position="300"/>
    </location>
</feature>
<keyword evidence="2 4" id="KW-0863">Zinc-finger</keyword>
<name>A0A6J1DYA3_MOMCH</name>
<dbReference type="AlphaFoldDB" id="A0A6J1DYA3"/>
<evidence type="ECO:0000256" key="2">
    <source>
        <dbReference type="ARBA" id="ARBA00022771"/>
    </source>
</evidence>
<dbReference type="InterPro" id="IPR006564">
    <property type="entry name" value="Znf_PMZ"/>
</dbReference>
<dbReference type="Pfam" id="PF10551">
    <property type="entry name" value="MULE"/>
    <property type="match status" value="1"/>
</dbReference>
<evidence type="ECO:0000259" key="6">
    <source>
        <dbReference type="PROSITE" id="PS50966"/>
    </source>
</evidence>
<dbReference type="GeneID" id="111024169"/>
<evidence type="ECO:0000313" key="8">
    <source>
        <dbReference type="RefSeq" id="XP_022157476.1"/>
    </source>
</evidence>
<dbReference type="PROSITE" id="PS50966">
    <property type="entry name" value="ZF_SWIM"/>
    <property type="match status" value="1"/>
</dbReference>
<accession>A0A6J1DYA3</accession>
<dbReference type="GO" id="GO:0008270">
    <property type="term" value="F:zinc ion binding"/>
    <property type="evidence" value="ECO:0007669"/>
    <property type="project" value="UniProtKB-KW"/>
</dbReference>
<evidence type="ECO:0000313" key="7">
    <source>
        <dbReference type="Proteomes" id="UP000504603"/>
    </source>
</evidence>
<sequence length="332" mass="37930">MEYEGGDDENHDTEFDNDSENHDTEFENYDDVENNQEVDLEDVAAPSLDLLTEVHTVSTNELSATGQASCLKYAFMALGCSIRSFRSCIRLVLVIDGAHLKGKYRGVILIVTPVDGNNQIYPLAFGIVDKEKDNSWIWFLEHVKGCIGDISGLMNLNDKFNFRTEDVKRLYIQAATAFKKSTFRYCWNQHAGLPEVQKYLEDIGFDKWTRAYQPGLTYNQMTTNIAKSMNVVLVHGRALPEAVEQARRHGVNPINNFEYEVHNGSSKVRVNLNTRTCTYKQFDYYQIPCSHAVAVVMHRNVNIYTLRLPKYKLETLIIAYSKPVFPLGDEED</sequence>
<dbReference type="InterPro" id="IPR007527">
    <property type="entry name" value="Znf_SWIM"/>
</dbReference>
<feature type="region of interest" description="Disordered" evidence="5">
    <location>
        <begin position="1"/>
        <end position="28"/>
    </location>
</feature>
<dbReference type="PANTHER" id="PTHR31973:SF187">
    <property type="entry name" value="MUTATOR TRANSPOSASE MUDRA PROTEIN"/>
    <property type="match status" value="1"/>
</dbReference>
<dbReference type="KEGG" id="mcha:111024169"/>
<dbReference type="SMART" id="SM00575">
    <property type="entry name" value="ZnF_PMZ"/>
    <property type="match status" value="1"/>
</dbReference>